<accession>A0AAV6UDU8</accession>
<sequence>MVDGVVVVVCVRRVVVGDPAGGAGGPRGVSGRGGGPPGLAAPVAPERGVGAEGQTGPDRCRARTPGT</sequence>
<dbReference type="AlphaFoldDB" id="A0AAV6UDU8"/>
<keyword evidence="3" id="KW-1185">Reference proteome</keyword>
<feature type="compositionally biased region" description="Gly residues" evidence="1">
    <location>
        <begin position="19"/>
        <end position="37"/>
    </location>
</feature>
<protein>
    <submittedName>
        <fullName evidence="2">Uncharacterized protein</fullName>
    </submittedName>
</protein>
<evidence type="ECO:0000256" key="1">
    <source>
        <dbReference type="SAM" id="MobiDB-lite"/>
    </source>
</evidence>
<comment type="caution">
    <text evidence="2">The sequence shown here is derived from an EMBL/GenBank/DDBJ whole genome shotgun (WGS) entry which is preliminary data.</text>
</comment>
<reference evidence="2 3" key="1">
    <citation type="journal article" date="2022" name="Nat. Ecol. Evol.">
        <title>A masculinizing supergene underlies an exaggerated male reproductive morph in a spider.</title>
        <authorList>
            <person name="Hendrickx F."/>
            <person name="De Corte Z."/>
            <person name="Sonet G."/>
            <person name="Van Belleghem S.M."/>
            <person name="Kostlbacher S."/>
            <person name="Vangestel C."/>
        </authorList>
    </citation>
    <scope>NUCLEOTIDE SEQUENCE [LARGE SCALE GENOMIC DNA]</scope>
    <source>
        <strain evidence="2">W744_W776</strain>
    </source>
</reference>
<organism evidence="2 3">
    <name type="scientific">Oedothorax gibbosus</name>
    <dbReference type="NCBI Taxonomy" id="931172"/>
    <lineage>
        <taxon>Eukaryota</taxon>
        <taxon>Metazoa</taxon>
        <taxon>Ecdysozoa</taxon>
        <taxon>Arthropoda</taxon>
        <taxon>Chelicerata</taxon>
        <taxon>Arachnida</taxon>
        <taxon>Araneae</taxon>
        <taxon>Araneomorphae</taxon>
        <taxon>Entelegynae</taxon>
        <taxon>Araneoidea</taxon>
        <taxon>Linyphiidae</taxon>
        <taxon>Erigoninae</taxon>
        <taxon>Oedothorax</taxon>
    </lineage>
</organism>
<dbReference type="EMBL" id="JAFNEN010000473">
    <property type="protein sequence ID" value="KAG8182260.1"/>
    <property type="molecule type" value="Genomic_DNA"/>
</dbReference>
<proteinExistence type="predicted"/>
<dbReference type="Proteomes" id="UP000827092">
    <property type="component" value="Unassembled WGS sequence"/>
</dbReference>
<evidence type="ECO:0000313" key="3">
    <source>
        <dbReference type="Proteomes" id="UP000827092"/>
    </source>
</evidence>
<gene>
    <name evidence="2" type="ORF">JTE90_024193</name>
</gene>
<feature type="region of interest" description="Disordered" evidence="1">
    <location>
        <begin position="18"/>
        <end position="67"/>
    </location>
</feature>
<evidence type="ECO:0000313" key="2">
    <source>
        <dbReference type="EMBL" id="KAG8182260.1"/>
    </source>
</evidence>
<name>A0AAV6UDU8_9ARAC</name>